<dbReference type="OrthoDB" id="1111059at2759"/>
<accession>A0A9K3I834</accession>
<dbReference type="Proteomes" id="UP000215914">
    <property type="component" value="Unassembled WGS sequence"/>
</dbReference>
<dbReference type="InterPro" id="IPR012442">
    <property type="entry name" value="DUF1645_plant"/>
</dbReference>
<evidence type="ECO:0000313" key="2">
    <source>
        <dbReference type="EMBL" id="KAF5792168.1"/>
    </source>
</evidence>
<sequence>MQLQGETDDLGFCLSFSCYFSDGNSTASAAAKVICELKQEQAPQFYEFSDVDEDEFEFSPDEQVSGKQIDDFGFIFSIENSAVEETDDAASPVSVQLHKSSVNEQESYPSSSFSYSEADENECDSIRSGMFCMWSGFEKCKKSSSTGSHGSSRRWRILNSPGRSKCKGEESSLFLRSKKADASKDRRVAGKPKTASFHEVFYVQKRAEQKGDKMKSFLPYKQDLLGFFVNIKRSGNKK</sequence>
<gene>
    <name evidence="2" type="ORF">HanXRQr2_Chr09g0403011</name>
</gene>
<dbReference type="AlphaFoldDB" id="A0A9K3I834"/>
<name>A0A9K3I834_HELAN</name>
<evidence type="ECO:0000256" key="1">
    <source>
        <dbReference type="SAM" id="MobiDB-lite"/>
    </source>
</evidence>
<dbReference type="Gramene" id="mRNA:HanXRQr2_Chr09g0403011">
    <property type="protein sequence ID" value="CDS:HanXRQr2_Chr09g0403011.1"/>
    <property type="gene ID" value="HanXRQr2_Chr09g0403011"/>
</dbReference>
<keyword evidence="3" id="KW-1185">Reference proteome</keyword>
<comment type="caution">
    <text evidence="2">The sequence shown here is derived from an EMBL/GenBank/DDBJ whole genome shotgun (WGS) entry which is preliminary data.</text>
</comment>
<reference evidence="2" key="2">
    <citation type="submission" date="2020-06" db="EMBL/GenBank/DDBJ databases">
        <title>Helianthus annuus Genome sequencing and assembly Release 2.</title>
        <authorList>
            <person name="Gouzy J."/>
            <person name="Langlade N."/>
            <person name="Munos S."/>
        </authorList>
    </citation>
    <scope>NUCLEOTIDE SEQUENCE</scope>
    <source>
        <tissue evidence="2">Leaves</tissue>
    </source>
</reference>
<dbReference type="PANTHER" id="PTHR33095:SF123">
    <property type="entry name" value="HMG BOX DOMAIN-CONTAINING PROTEIN"/>
    <property type="match status" value="1"/>
</dbReference>
<reference evidence="2" key="1">
    <citation type="journal article" date="2017" name="Nature">
        <title>The sunflower genome provides insights into oil metabolism, flowering and Asterid evolution.</title>
        <authorList>
            <person name="Badouin H."/>
            <person name="Gouzy J."/>
            <person name="Grassa C.J."/>
            <person name="Murat F."/>
            <person name="Staton S.E."/>
            <person name="Cottret L."/>
            <person name="Lelandais-Briere C."/>
            <person name="Owens G.L."/>
            <person name="Carrere S."/>
            <person name="Mayjonade B."/>
            <person name="Legrand L."/>
            <person name="Gill N."/>
            <person name="Kane N.C."/>
            <person name="Bowers J.E."/>
            <person name="Hubner S."/>
            <person name="Bellec A."/>
            <person name="Berard A."/>
            <person name="Berges H."/>
            <person name="Blanchet N."/>
            <person name="Boniface M.C."/>
            <person name="Brunel D."/>
            <person name="Catrice O."/>
            <person name="Chaidir N."/>
            <person name="Claudel C."/>
            <person name="Donnadieu C."/>
            <person name="Faraut T."/>
            <person name="Fievet G."/>
            <person name="Helmstetter N."/>
            <person name="King M."/>
            <person name="Knapp S.J."/>
            <person name="Lai Z."/>
            <person name="Le Paslier M.C."/>
            <person name="Lippi Y."/>
            <person name="Lorenzon L."/>
            <person name="Mandel J.R."/>
            <person name="Marage G."/>
            <person name="Marchand G."/>
            <person name="Marquand E."/>
            <person name="Bret-Mestries E."/>
            <person name="Morien E."/>
            <person name="Nambeesan S."/>
            <person name="Nguyen T."/>
            <person name="Pegot-Espagnet P."/>
            <person name="Pouilly N."/>
            <person name="Raftis F."/>
            <person name="Sallet E."/>
            <person name="Schiex T."/>
            <person name="Thomas J."/>
            <person name="Vandecasteele C."/>
            <person name="Vares D."/>
            <person name="Vear F."/>
            <person name="Vautrin S."/>
            <person name="Crespi M."/>
            <person name="Mangin B."/>
            <person name="Burke J.M."/>
            <person name="Salse J."/>
            <person name="Munos S."/>
            <person name="Vincourt P."/>
            <person name="Rieseberg L.H."/>
            <person name="Langlade N.B."/>
        </authorList>
    </citation>
    <scope>NUCLEOTIDE SEQUENCE</scope>
    <source>
        <tissue evidence="2">Leaves</tissue>
    </source>
</reference>
<proteinExistence type="predicted"/>
<dbReference type="PANTHER" id="PTHR33095">
    <property type="entry name" value="OS07G0619500 PROTEIN"/>
    <property type="match status" value="1"/>
</dbReference>
<protein>
    <submittedName>
        <fullName evidence="2">Uncharacterized protein</fullName>
    </submittedName>
</protein>
<organism evidence="2 3">
    <name type="scientific">Helianthus annuus</name>
    <name type="common">Common sunflower</name>
    <dbReference type="NCBI Taxonomy" id="4232"/>
    <lineage>
        <taxon>Eukaryota</taxon>
        <taxon>Viridiplantae</taxon>
        <taxon>Streptophyta</taxon>
        <taxon>Embryophyta</taxon>
        <taxon>Tracheophyta</taxon>
        <taxon>Spermatophyta</taxon>
        <taxon>Magnoliopsida</taxon>
        <taxon>eudicotyledons</taxon>
        <taxon>Gunneridae</taxon>
        <taxon>Pentapetalae</taxon>
        <taxon>asterids</taxon>
        <taxon>campanulids</taxon>
        <taxon>Asterales</taxon>
        <taxon>Asteraceae</taxon>
        <taxon>Asteroideae</taxon>
        <taxon>Heliantheae alliance</taxon>
        <taxon>Heliantheae</taxon>
        <taxon>Helianthus</taxon>
    </lineage>
</organism>
<dbReference type="EMBL" id="MNCJ02000324">
    <property type="protein sequence ID" value="KAF5792168.1"/>
    <property type="molecule type" value="Genomic_DNA"/>
</dbReference>
<dbReference type="Pfam" id="PF07816">
    <property type="entry name" value="DUF1645"/>
    <property type="match status" value="1"/>
</dbReference>
<feature type="region of interest" description="Disordered" evidence="1">
    <location>
        <begin position="143"/>
        <end position="164"/>
    </location>
</feature>
<evidence type="ECO:0000313" key="3">
    <source>
        <dbReference type="Proteomes" id="UP000215914"/>
    </source>
</evidence>